<dbReference type="GO" id="GO:0016491">
    <property type="term" value="F:oxidoreductase activity"/>
    <property type="evidence" value="ECO:0007669"/>
    <property type="project" value="InterPro"/>
</dbReference>
<dbReference type="EMBL" id="FNAK01000005">
    <property type="protein sequence ID" value="SDE21403.1"/>
    <property type="molecule type" value="Genomic_DNA"/>
</dbReference>
<sequence length="214" mass="23365">MFQLWNNMYRKFPLINKEATNYLLSNETYLDKKEITMKLLAFAASNSRQSINKQLVTHAADVLRSLSPDIQVEVIDLNDYEAPLFSIDRETELGIPAVAQAFYDKITGADALLISFAEHNGSFTAAYKNAFDWASRIEQKVYQGKPAVYLATSPGPGGAGSVLNAAVGSAPYFAADVKASLSVPSFFDNFDGDSQRLTHEGLAKDLKAAVSALL</sequence>
<dbReference type="STRING" id="637679.GCA_001550055_03507"/>
<gene>
    <name evidence="2" type="ORF">SAMN04488071_2341</name>
</gene>
<evidence type="ECO:0000313" key="3">
    <source>
        <dbReference type="Proteomes" id="UP000183685"/>
    </source>
</evidence>
<dbReference type="PANTHER" id="PTHR30543">
    <property type="entry name" value="CHROMATE REDUCTASE"/>
    <property type="match status" value="1"/>
</dbReference>
<dbReference type="Pfam" id="PF03358">
    <property type="entry name" value="FMN_red"/>
    <property type="match status" value="1"/>
</dbReference>
<dbReference type="InterPro" id="IPR005025">
    <property type="entry name" value="FMN_Rdtase-like_dom"/>
</dbReference>
<reference evidence="2 3" key="1">
    <citation type="submission" date="2016-10" db="EMBL/GenBank/DDBJ databases">
        <authorList>
            <person name="de Groot N.N."/>
        </authorList>
    </citation>
    <scope>NUCLEOTIDE SEQUENCE [LARGE SCALE GENOMIC DNA]</scope>
    <source>
        <strain evidence="2 3">CGMCC 1.9109</strain>
    </source>
</reference>
<protein>
    <submittedName>
        <fullName evidence="2">NAD(P)H-dependent FMN reductase</fullName>
    </submittedName>
</protein>
<dbReference type="InterPro" id="IPR029039">
    <property type="entry name" value="Flavoprotein-like_sf"/>
</dbReference>
<evidence type="ECO:0000259" key="1">
    <source>
        <dbReference type="Pfam" id="PF03358"/>
    </source>
</evidence>
<dbReference type="AlphaFoldDB" id="A0A1G7B303"/>
<proteinExistence type="predicted"/>
<accession>A0A1G7B303</accession>
<keyword evidence="3" id="KW-1185">Reference proteome</keyword>
<dbReference type="Proteomes" id="UP000183685">
    <property type="component" value="Unassembled WGS sequence"/>
</dbReference>
<dbReference type="InterPro" id="IPR050712">
    <property type="entry name" value="NAD(P)H-dep_reductase"/>
</dbReference>
<organism evidence="2 3">
    <name type="scientific">Kordiimonas lacus</name>
    <dbReference type="NCBI Taxonomy" id="637679"/>
    <lineage>
        <taxon>Bacteria</taxon>
        <taxon>Pseudomonadati</taxon>
        <taxon>Pseudomonadota</taxon>
        <taxon>Alphaproteobacteria</taxon>
        <taxon>Kordiimonadales</taxon>
        <taxon>Kordiimonadaceae</taxon>
        <taxon>Kordiimonas</taxon>
    </lineage>
</organism>
<dbReference type="GO" id="GO:0005829">
    <property type="term" value="C:cytosol"/>
    <property type="evidence" value="ECO:0007669"/>
    <property type="project" value="TreeGrafter"/>
</dbReference>
<dbReference type="PANTHER" id="PTHR30543:SF21">
    <property type="entry name" value="NAD(P)H-DEPENDENT FMN REDUCTASE LOT6"/>
    <property type="match status" value="1"/>
</dbReference>
<name>A0A1G7B303_9PROT</name>
<feature type="domain" description="NADPH-dependent FMN reductase-like" evidence="1">
    <location>
        <begin position="37"/>
        <end position="168"/>
    </location>
</feature>
<dbReference type="Gene3D" id="3.40.50.360">
    <property type="match status" value="1"/>
</dbReference>
<dbReference type="SUPFAM" id="SSF52218">
    <property type="entry name" value="Flavoproteins"/>
    <property type="match status" value="1"/>
</dbReference>
<evidence type="ECO:0000313" key="2">
    <source>
        <dbReference type="EMBL" id="SDE21403.1"/>
    </source>
</evidence>
<dbReference type="GO" id="GO:0010181">
    <property type="term" value="F:FMN binding"/>
    <property type="evidence" value="ECO:0007669"/>
    <property type="project" value="TreeGrafter"/>
</dbReference>